<dbReference type="AlphaFoldDB" id="A0A5B7CYG7"/>
<dbReference type="Proteomes" id="UP000324222">
    <property type="component" value="Unassembled WGS sequence"/>
</dbReference>
<accession>A0A5B7CYG7</accession>
<comment type="caution">
    <text evidence="1">The sequence shown here is derived from an EMBL/GenBank/DDBJ whole genome shotgun (WGS) entry which is preliminary data.</text>
</comment>
<evidence type="ECO:0000313" key="2">
    <source>
        <dbReference type="Proteomes" id="UP000324222"/>
    </source>
</evidence>
<dbReference type="EMBL" id="VSRR010000219">
    <property type="protein sequence ID" value="MPC12493.1"/>
    <property type="molecule type" value="Genomic_DNA"/>
</dbReference>
<name>A0A5B7CYG7_PORTR</name>
<keyword evidence="2" id="KW-1185">Reference proteome</keyword>
<protein>
    <submittedName>
        <fullName evidence="1">Uncharacterized protein</fullName>
    </submittedName>
</protein>
<reference evidence="1 2" key="1">
    <citation type="submission" date="2019-05" db="EMBL/GenBank/DDBJ databases">
        <title>Another draft genome of Portunus trituberculatus and its Hox gene families provides insights of decapod evolution.</title>
        <authorList>
            <person name="Jeong J.-H."/>
            <person name="Song I."/>
            <person name="Kim S."/>
            <person name="Choi T."/>
            <person name="Kim D."/>
            <person name="Ryu S."/>
            <person name="Kim W."/>
        </authorList>
    </citation>
    <scope>NUCLEOTIDE SEQUENCE [LARGE SCALE GENOMIC DNA]</scope>
    <source>
        <tissue evidence="1">Muscle</tissue>
    </source>
</reference>
<evidence type="ECO:0000313" key="1">
    <source>
        <dbReference type="EMBL" id="MPC12493.1"/>
    </source>
</evidence>
<sequence>MWDRNQRTNVECSIREYLTRKWSDFRNNVQINCRMLPVGFISLCPSSPHVTNTIITTITISITS</sequence>
<organism evidence="1 2">
    <name type="scientific">Portunus trituberculatus</name>
    <name type="common">Swimming crab</name>
    <name type="synonym">Neptunus trituberculatus</name>
    <dbReference type="NCBI Taxonomy" id="210409"/>
    <lineage>
        <taxon>Eukaryota</taxon>
        <taxon>Metazoa</taxon>
        <taxon>Ecdysozoa</taxon>
        <taxon>Arthropoda</taxon>
        <taxon>Crustacea</taxon>
        <taxon>Multicrustacea</taxon>
        <taxon>Malacostraca</taxon>
        <taxon>Eumalacostraca</taxon>
        <taxon>Eucarida</taxon>
        <taxon>Decapoda</taxon>
        <taxon>Pleocyemata</taxon>
        <taxon>Brachyura</taxon>
        <taxon>Eubrachyura</taxon>
        <taxon>Portunoidea</taxon>
        <taxon>Portunidae</taxon>
        <taxon>Portuninae</taxon>
        <taxon>Portunus</taxon>
    </lineage>
</organism>
<gene>
    <name evidence="1" type="ORF">E2C01_005192</name>
</gene>
<proteinExistence type="predicted"/>